<dbReference type="Proteomes" id="UP000602395">
    <property type="component" value="Unassembled WGS sequence"/>
</dbReference>
<evidence type="ECO:0000256" key="3">
    <source>
        <dbReference type="ARBA" id="ARBA00012824"/>
    </source>
</evidence>
<reference evidence="7 8" key="1">
    <citation type="submission" date="2020-09" db="EMBL/GenBank/DDBJ databases">
        <title>Novel species in genus Gordonia.</title>
        <authorList>
            <person name="Zhang G."/>
        </authorList>
    </citation>
    <scope>NUCLEOTIDE SEQUENCE [LARGE SCALE GENOMIC DNA]</scope>
    <source>
        <strain evidence="7 8">ON-33</strain>
    </source>
</reference>
<name>A0ABR7WBK7_9ACTN</name>
<keyword evidence="8" id="KW-1185">Reference proteome</keyword>
<evidence type="ECO:0000256" key="1">
    <source>
        <dbReference type="ARBA" id="ARBA00000799"/>
    </source>
</evidence>
<dbReference type="EMBL" id="JACWMS010000001">
    <property type="protein sequence ID" value="MBD1319232.1"/>
    <property type="molecule type" value="Genomic_DNA"/>
</dbReference>
<dbReference type="GO" id="GO:0008909">
    <property type="term" value="F:isochorismate synthase activity"/>
    <property type="evidence" value="ECO:0007669"/>
    <property type="project" value="UniProtKB-EC"/>
</dbReference>
<comment type="similarity">
    <text evidence="2">Belongs to the isochorismate synthase family.</text>
</comment>
<evidence type="ECO:0000256" key="2">
    <source>
        <dbReference type="ARBA" id="ARBA00005297"/>
    </source>
</evidence>
<protein>
    <recommendedName>
        <fullName evidence="3">isochorismate synthase</fullName>
        <ecNumber evidence="3">5.4.4.2</ecNumber>
    </recommendedName>
    <alternativeName>
        <fullName evidence="5">Isochorismate mutase</fullName>
    </alternativeName>
</protein>
<dbReference type="InterPro" id="IPR015890">
    <property type="entry name" value="Chorismate_C"/>
</dbReference>
<dbReference type="Pfam" id="PF00425">
    <property type="entry name" value="Chorismate_bind"/>
    <property type="match status" value="1"/>
</dbReference>
<feature type="domain" description="Chorismate-utilising enzyme C-terminal" evidence="6">
    <location>
        <begin position="97"/>
        <end position="356"/>
    </location>
</feature>
<evidence type="ECO:0000313" key="8">
    <source>
        <dbReference type="Proteomes" id="UP000602395"/>
    </source>
</evidence>
<keyword evidence="4 7" id="KW-0413">Isomerase</keyword>
<organism evidence="7 8">
    <name type="scientific">Gordonia hankookensis</name>
    <dbReference type="NCBI Taxonomy" id="589403"/>
    <lineage>
        <taxon>Bacteria</taxon>
        <taxon>Bacillati</taxon>
        <taxon>Actinomycetota</taxon>
        <taxon>Actinomycetes</taxon>
        <taxon>Mycobacteriales</taxon>
        <taxon>Gordoniaceae</taxon>
        <taxon>Gordonia</taxon>
    </lineage>
</organism>
<dbReference type="InterPro" id="IPR005801">
    <property type="entry name" value="ADC_synthase"/>
</dbReference>
<gene>
    <name evidence="7" type="ORF">IDF66_06515</name>
</gene>
<proteinExistence type="inferred from homology"/>
<dbReference type="InterPro" id="IPR004561">
    <property type="entry name" value="IsoChor_synthase"/>
</dbReference>
<evidence type="ECO:0000256" key="4">
    <source>
        <dbReference type="ARBA" id="ARBA00023235"/>
    </source>
</evidence>
<dbReference type="PANTHER" id="PTHR42839">
    <property type="entry name" value="ISOCHORISMATE SYNTHASE ENTC"/>
    <property type="match status" value="1"/>
</dbReference>
<dbReference type="EC" id="5.4.4.2" evidence="3"/>
<dbReference type="Gene3D" id="3.60.120.10">
    <property type="entry name" value="Anthranilate synthase"/>
    <property type="match status" value="1"/>
</dbReference>
<accession>A0ABR7WBK7</accession>
<dbReference type="PANTHER" id="PTHR42839:SF2">
    <property type="entry name" value="ISOCHORISMATE SYNTHASE ENTC"/>
    <property type="match status" value="1"/>
</dbReference>
<comment type="caution">
    <text evidence="7">The sequence shown here is derived from an EMBL/GenBank/DDBJ whole genome shotgun (WGS) entry which is preliminary data.</text>
</comment>
<dbReference type="SUPFAM" id="SSF56322">
    <property type="entry name" value="ADC synthase"/>
    <property type="match status" value="1"/>
</dbReference>
<dbReference type="RefSeq" id="WP_190266098.1">
    <property type="nucleotide sequence ID" value="NZ_BAABAD010000003.1"/>
</dbReference>
<comment type="catalytic activity">
    <reaction evidence="1">
        <text>chorismate = isochorismate</text>
        <dbReference type="Rhea" id="RHEA:18985"/>
        <dbReference type="ChEBI" id="CHEBI:29748"/>
        <dbReference type="ChEBI" id="CHEBI:29780"/>
        <dbReference type="EC" id="5.4.4.2"/>
    </reaction>
</comment>
<evidence type="ECO:0000259" key="6">
    <source>
        <dbReference type="Pfam" id="PF00425"/>
    </source>
</evidence>
<sequence length="372" mass="38948">MANPDADGADPDVFILSRPTGSVVANGVRRGFVDARAAAEALRTGAVDAVVGAIPFDVDDPAALITPGTLVHSARPVAGSPGAPHQVLSMSLHPDQPTHRDRVERAIKQIADGELDKVVLARSVDVTLDPAVDVDDLIRALAQGNSEGNAFGVDVGAARGSGGWLVGASPELLVRKQGRTVTCHPYAGSAPRSADPATDRAAADALAASAKDRTEHAFVVDYLRDRLTPHCVEITVPPSPELRSTGEIWHLATPIHGTLRDEDMTALDLALLLSPTPAVCGTPSDLAARFIRDVEGERGLYGGAIGWCDGAGDGEWMVTIRCLELTADRRSLRTWAGGGIVAQSDPGAEVDETTAKLRTVFNALGIETRPNP</sequence>
<evidence type="ECO:0000313" key="7">
    <source>
        <dbReference type="EMBL" id="MBD1319232.1"/>
    </source>
</evidence>
<evidence type="ECO:0000256" key="5">
    <source>
        <dbReference type="ARBA" id="ARBA00041564"/>
    </source>
</evidence>
<dbReference type="NCBIfam" id="TIGR00543">
    <property type="entry name" value="isochor_syn"/>
    <property type="match status" value="1"/>
</dbReference>